<protein>
    <recommendedName>
        <fullName evidence="1">CN hydrolase domain-containing protein</fullName>
    </recommendedName>
</protein>
<reference evidence="2 3" key="1">
    <citation type="submission" date="2019-09" db="EMBL/GenBank/DDBJ databases">
        <title>Biological control of the noxious weed angled onion (Allium triquetrum) thwarted by endophytic bacteria in Victoria, Australia.</title>
        <authorList>
            <person name="Tehranchian P."/>
            <person name="Adair R.J."/>
            <person name="Van T.H."/>
            <person name="Morrison P.D."/>
            <person name="Williams H."/>
            <person name="Lawrie A.C."/>
        </authorList>
    </citation>
    <scope>NUCLEOTIDE SEQUENCE [LARGE SCALE GENOMIC DNA]</scope>
    <source>
        <strain evidence="2 3">RPTAtOch1</strain>
    </source>
</reference>
<dbReference type="Pfam" id="PF00795">
    <property type="entry name" value="CN_hydrolase"/>
    <property type="match status" value="1"/>
</dbReference>
<feature type="domain" description="CN hydrolase" evidence="1">
    <location>
        <begin position="1"/>
        <end position="125"/>
    </location>
</feature>
<dbReference type="InterPro" id="IPR036526">
    <property type="entry name" value="C-N_Hydrolase_sf"/>
</dbReference>
<proteinExistence type="predicted"/>
<name>A0A5N1JIL6_9HYPH</name>
<evidence type="ECO:0000313" key="3">
    <source>
        <dbReference type="Proteomes" id="UP000327108"/>
    </source>
</evidence>
<evidence type="ECO:0000259" key="1">
    <source>
        <dbReference type="PROSITE" id="PS50263"/>
    </source>
</evidence>
<comment type="caution">
    <text evidence="2">The sequence shown here is derived from an EMBL/GenBank/DDBJ whole genome shotgun (WGS) entry which is preliminary data.</text>
</comment>
<dbReference type="InterPro" id="IPR003010">
    <property type="entry name" value="C-N_Hydrolase"/>
</dbReference>
<dbReference type="AlphaFoldDB" id="A0A5N1JIL6"/>
<dbReference type="Proteomes" id="UP000327108">
    <property type="component" value="Unassembled WGS sequence"/>
</dbReference>
<dbReference type="SUPFAM" id="SSF56317">
    <property type="entry name" value="Carbon-nitrogen hydrolase"/>
    <property type="match status" value="1"/>
</dbReference>
<dbReference type="PROSITE" id="PS50263">
    <property type="entry name" value="CN_HYDROLASE"/>
    <property type="match status" value="1"/>
</dbReference>
<sequence>MRFGILICYDNNIVENARATALMGTDILLVPHETGGCQSLSPHAMGLIDVHLWRNRKQDPDALAREFAGPKGREWLLRWLPARARDDGMFVIFSNGVGGDHGEVRTGRAMELDPQRLHCEREIIL</sequence>
<gene>
    <name evidence="2" type="ORF">F3W84_22300</name>
</gene>
<keyword evidence="3" id="KW-1185">Reference proteome</keyword>
<evidence type="ECO:0000313" key="2">
    <source>
        <dbReference type="EMBL" id="KAA9354531.1"/>
    </source>
</evidence>
<dbReference type="Gene3D" id="3.60.110.10">
    <property type="entry name" value="Carbon-nitrogen hydrolase"/>
    <property type="match status" value="1"/>
</dbReference>
<accession>A0A5N1JIL6</accession>
<organism evidence="2 3">
    <name type="scientific">Ochrobactrum quorumnocens</name>
    <dbReference type="NCBI Taxonomy" id="271865"/>
    <lineage>
        <taxon>Bacteria</taxon>
        <taxon>Pseudomonadati</taxon>
        <taxon>Pseudomonadota</taxon>
        <taxon>Alphaproteobacteria</taxon>
        <taxon>Hyphomicrobiales</taxon>
        <taxon>Brucellaceae</taxon>
        <taxon>Brucella/Ochrobactrum group</taxon>
        <taxon>Ochrobactrum</taxon>
    </lineage>
</organism>
<dbReference type="EMBL" id="VYXQ01000033">
    <property type="protein sequence ID" value="KAA9354531.1"/>
    <property type="molecule type" value="Genomic_DNA"/>
</dbReference>